<proteinExistence type="predicted"/>
<name>A0A182JG37_ANOAO</name>
<sequence>MNSTGMMQQPADDGFLDGGALSGGFGHLLSTSLFNELRARVHQLELLLLLLVLLLLFASGSHRIGRALATAAASVGCVGSSQNPPELTLLLMPPTDEPAPERWPDSMPSAPPLPHALVELKYSKLLPPRVCHTAAPPAAPPSRALARFLTGCRRRTAENTGPRLLLTATAPGSCPARQRRGRHHAHHTLSRDQLIHALRDDVILLLGWQQMPTVSALQFLHQKVLLAYVVQCWRADVRASTTSCGNTGATNALTGM</sequence>
<reference evidence="1" key="1">
    <citation type="submission" date="2022-08" db="UniProtKB">
        <authorList>
            <consortium name="EnsemblMetazoa"/>
        </authorList>
    </citation>
    <scope>IDENTIFICATION</scope>
    <source>
        <strain evidence="1">EBRO</strain>
    </source>
</reference>
<evidence type="ECO:0000313" key="1">
    <source>
        <dbReference type="EnsemblMetazoa" id="AATE017441-PA.1"/>
    </source>
</evidence>
<organism evidence="1">
    <name type="scientific">Anopheles atroparvus</name>
    <name type="common">European mosquito</name>
    <dbReference type="NCBI Taxonomy" id="41427"/>
    <lineage>
        <taxon>Eukaryota</taxon>
        <taxon>Metazoa</taxon>
        <taxon>Ecdysozoa</taxon>
        <taxon>Arthropoda</taxon>
        <taxon>Hexapoda</taxon>
        <taxon>Insecta</taxon>
        <taxon>Pterygota</taxon>
        <taxon>Neoptera</taxon>
        <taxon>Endopterygota</taxon>
        <taxon>Diptera</taxon>
        <taxon>Nematocera</taxon>
        <taxon>Culicoidea</taxon>
        <taxon>Culicidae</taxon>
        <taxon>Anophelinae</taxon>
        <taxon>Anopheles</taxon>
    </lineage>
</organism>
<dbReference type="EnsemblMetazoa" id="AATE017441-RA">
    <property type="protein sequence ID" value="AATE017441-PA.1"/>
    <property type="gene ID" value="AATE017441"/>
</dbReference>
<dbReference type="VEuPathDB" id="VectorBase:AATE017441"/>
<protein>
    <submittedName>
        <fullName evidence="1">Uncharacterized protein</fullName>
    </submittedName>
</protein>
<accession>A0A182JG37</accession>
<dbReference type="AlphaFoldDB" id="A0A182JG37"/>